<dbReference type="Proteomes" id="UP000823775">
    <property type="component" value="Unassembled WGS sequence"/>
</dbReference>
<gene>
    <name evidence="1" type="ORF">HAX54_009341</name>
</gene>
<reference evidence="1 2" key="1">
    <citation type="journal article" date="2021" name="BMC Genomics">
        <title>Datura genome reveals duplications of psychoactive alkaloid biosynthetic genes and high mutation rate following tissue culture.</title>
        <authorList>
            <person name="Rajewski A."/>
            <person name="Carter-House D."/>
            <person name="Stajich J."/>
            <person name="Litt A."/>
        </authorList>
    </citation>
    <scope>NUCLEOTIDE SEQUENCE [LARGE SCALE GENOMIC DNA]</scope>
    <source>
        <strain evidence="1">AR-01</strain>
    </source>
</reference>
<comment type="caution">
    <text evidence="1">The sequence shown here is derived from an EMBL/GenBank/DDBJ whole genome shotgun (WGS) entry which is preliminary data.</text>
</comment>
<keyword evidence="2" id="KW-1185">Reference proteome</keyword>
<proteinExistence type="predicted"/>
<organism evidence="1 2">
    <name type="scientific">Datura stramonium</name>
    <name type="common">Jimsonweed</name>
    <name type="synonym">Common thornapple</name>
    <dbReference type="NCBI Taxonomy" id="4076"/>
    <lineage>
        <taxon>Eukaryota</taxon>
        <taxon>Viridiplantae</taxon>
        <taxon>Streptophyta</taxon>
        <taxon>Embryophyta</taxon>
        <taxon>Tracheophyta</taxon>
        <taxon>Spermatophyta</taxon>
        <taxon>Magnoliopsida</taxon>
        <taxon>eudicotyledons</taxon>
        <taxon>Gunneridae</taxon>
        <taxon>Pentapetalae</taxon>
        <taxon>asterids</taxon>
        <taxon>lamiids</taxon>
        <taxon>Solanales</taxon>
        <taxon>Solanaceae</taxon>
        <taxon>Solanoideae</taxon>
        <taxon>Datureae</taxon>
        <taxon>Datura</taxon>
    </lineage>
</organism>
<evidence type="ECO:0000313" key="1">
    <source>
        <dbReference type="EMBL" id="MCD7469924.1"/>
    </source>
</evidence>
<sequence>MDWPMGSVGVNYLSILSCLPKFGRLRPLRIYVISEVNQAAILASFRGSTALIQCLRDEVAGKDAEIAQLCITHQDALILFQEKCAIEKEALKPRSFLCSLNLIKKRLPIQRICKAYDFLKCTLPSSSPPPT</sequence>
<name>A0ABS8TGB6_DATST</name>
<dbReference type="EMBL" id="JACEIK010001506">
    <property type="protein sequence ID" value="MCD7469924.1"/>
    <property type="molecule type" value="Genomic_DNA"/>
</dbReference>
<accession>A0ABS8TGB6</accession>
<protein>
    <submittedName>
        <fullName evidence="1">Uncharacterized protein</fullName>
    </submittedName>
</protein>
<evidence type="ECO:0000313" key="2">
    <source>
        <dbReference type="Proteomes" id="UP000823775"/>
    </source>
</evidence>